<accession>A0A090RVG3</accession>
<organism evidence="4 5">
    <name type="scientific">Vibrio maritimus</name>
    <dbReference type="NCBI Taxonomy" id="990268"/>
    <lineage>
        <taxon>Bacteria</taxon>
        <taxon>Pseudomonadati</taxon>
        <taxon>Pseudomonadota</taxon>
        <taxon>Gammaproteobacteria</taxon>
        <taxon>Vibrionales</taxon>
        <taxon>Vibrionaceae</taxon>
        <taxon>Vibrio</taxon>
    </lineage>
</organism>
<feature type="domain" description="Phage capsid-like C-terminal" evidence="3">
    <location>
        <begin position="117"/>
        <end position="227"/>
    </location>
</feature>
<reference evidence="4 5" key="1">
    <citation type="submission" date="2014-09" db="EMBL/GenBank/DDBJ databases">
        <title>Vibrio maritimus JCM 19235. (C45) whole genome shotgun sequence.</title>
        <authorList>
            <person name="Sawabe T."/>
            <person name="Meirelles P."/>
            <person name="Nakanishi M."/>
            <person name="Sayaka M."/>
            <person name="Hattori M."/>
            <person name="Ohkuma M."/>
        </authorList>
    </citation>
    <scope>NUCLEOTIDE SEQUENCE [LARGE SCALE GENOMIC DNA]</scope>
    <source>
        <strain evidence="5">JCM19235</strain>
    </source>
</reference>
<sequence>MGDEVVLEKLEEISVKQNKKTDELKTNVDKLETKYNEQVEANAELKEQNDDLAARVKDLEQKGALPQGGAVETKSLGQQFADSPEFKKAMESKVSGIVEIKAPTGNVGTTDAQTYSQRIAGVIPLPQEAPTVYAALPKSRATSNSIDYVKEETFVSNVDEVAEKGALPLSTTEYVTVNTPVVNAGHHIKITEQMLQDNVAVASLIDTRMGQKVLQKINNLVVMGSGTMKV</sequence>
<dbReference type="AlphaFoldDB" id="A0A090RVG3"/>
<dbReference type="Proteomes" id="UP000029228">
    <property type="component" value="Unassembled WGS sequence"/>
</dbReference>
<dbReference type="OrthoDB" id="637859at2"/>
<evidence type="ECO:0000256" key="2">
    <source>
        <dbReference type="SAM" id="Coils"/>
    </source>
</evidence>
<gene>
    <name evidence="4" type="ORF">JCM19235_1946</name>
</gene>
<evidence type="ECO:0000259" key="3">
    <source>
        <dbReference type="Pfam" id="PF05065"/>
    </source>
</evidence>
<evidence type="ECO:0000313" key="4">
    <source>
        <dbReference type="EMBL" id="GAL18523.1"/>
    </source>
</evidence>
<dbReference type="Pfam" id="PF05065">
    <property type="entry name" value="Phage_capsid"/>
    <property type="match status" value="1"/>
</dbReference>
<dbReference type="InterPro" id="IPR054612">
    <property type="entry name" value="Phage_capsid-like_C"/>
</dbReference>
<protein>
    <submittedName>
        <fullName evidence="4">Phage major capsid protein</fullName>
    </submittedName>
</protein>
<dbReference type="NCBIfam" id="TIGR01554">
    <property type="entry name" value="major_cap_HK97"/>
    <property type="match status" value="1"/>
</dbReference>
<dbReference type="STRING" id="990268.JCM19235_1946"/>
<keyword evidence="5" id="KW-1185">Reference proteome</keyword>
<dbReference type="InterPro" id="IPR024455">
    <property type="entry name" value="Phage_capsid"/>
</dbReference>
<dbReference type="Gene3D" id="3.30.2400.10">
    <property type="entry name" value="Major capsid protein gp5"/>
    <property type="match status" value="1"/>
</dbReference>
<name>A0A090RVG3_9VIBR</name>
<evidence type="ECO:0000256" key="1">
    <source>
        <dbReference type="ARBA" id="ARBA00004328"/>
    </source>
</evidence>
<evidence type="ECO:0000313" key="5">
    <source>
        <dbReference type="Proteomes" id="UP000029228"/>
    </source>
</evidence>
<keyword evidence="2" id="KW-0175">Coiled coil</keyword>
<feature type="coiled-coil region" evidence="2">
    <location>
        <begin position="7"/>
        <end position="62"/>
    </location>
</feature>
<comment type="subcellular location">
    <subcellularLocation>
        <location evidence="1">Virion</location>
    </subcellularLocation>
</comment>
<dbReference type="SUPFAM" id="SSF56563">
    <property type="entry name" value="Major capsid protein gp5"/>
    <property type="match status" value="1"/>
</dbReference>
<comment type="caution">
    <text evidence="4">The sequence shown here is derived from an EMBL/GenBank/DDBJ whole genome shotgun (WGS) entry which is preliminary data.</text>
</comment>
<proteinExistence type="predicted"/>
<dbReference type="EMBL" id="BBMR01000003">
    <property type="protein sequence ID" value="GAL18523.1"/>
    <property type="molecule type" value="Genomic_DNA"/>
</dbReference>